<evidence type="ECO:0000256" key="1">
    <source>
        <dbReference type="SAM" id="MobiDB-lite"/>
    </source>
</evidence>
<dbReference type="Proteomes" id="UP000594961">
    <property type="component" value="Chromosome"/>
</dbReference>
<dbReference type="Pfam" id="PF01844">
    <property type="entry name" value="HNH"/>
    <property type="match status" value="1"/>
</dbReference>
<protein>
    <submittedName>
        <fullName evidence="3">HNH endonuclease</fullName>
    </submittedName>
</protein>
<evidence type="ECO:0000313" key="3">
    <source>
        <dbReference type="EMBL" id="QOR47510.1"/>
    </source>
</evidence>
<name>A0A7M1QZS8_9ACTO</name>
<dbReference type="AlphaFoldDB" id="A0A7M1QZS8"/>
<feature type="domain" description="HNH nuclease" evidence="2">
    <location>
        <begin position="14"/>
        <end position="76"/>
    </location>
</feature>
<sequence>MAGSRTGTARHKQWRQALIRHAKRNHQTACPICGTRIDWDTTGLPNSPEADHIVAVAQGGTETLDNGRIICRKCNQRLGGIIGANTTNRKRQHKQAIRPRTQHTSKIW</sequence>
<dbReference type="SMART" id="SM00507">
    <property type="entry name" value="HNHc"/>
    <property type="match status" value="1"/>
</dbReference>
<gene>
    <name evidence="3" type="ORF">INS90_09720</name>
</gene>
<dbReference type="CDD" id="cd00085">
    <property type="entry name" value="HNHc"/>
    <property type="match status" value="1"/>
</dbReference>
<dbReference type="RefSeq" id="WP_197552758.1">
    <property type="nucleotide sequence ID" value="NZ_CP063212.1"/>
</dbReference>
<dbReference type="EMBL" id="CP063212">
    <property type="protein sequence ID" value="QOR47510.1"/>
    <property type="molecule type" value="Genomic_DNA"/>
</dbReference>
<dbReference type="GO" id="GO:0004519">
    <property type="term" value="F:endonuclease activity"/>
    <property type="evidence" value="ECO:0007669"/>
    <property type="project" value="UniProtKB-KW"/>
</dbReference>
<organism evidence="3 4">
    <name type="scientific">Trueperella pecoris</name>
    <dbReference type="NCBI Taxonomy" id="2733571"/>
    <lineage>
        <taxon>Bacteria</taxon>
        <taxon>Bacillati</taxon>
        <taxon>Actinomycetota</taxon>
        <taxon>Actinomycetes</taxon>
        <taxon>Actinomycetales</taxon>
        <taxon>Actinomycetaceae</taxon>
        <taxon>Trueperella</taxon>
    </lineage>
</organism>
<feature type="region of interest" description="Disordered" evidence="1">
    <location>
        <begin position="85"/>
        <end position="108"/>
    </location>
</feature>
<keyword evidence="3" id="KW-0378">Hydrolase</keyword>
<dbReference type="InterPro" id="IPR002711">
    <property type="entry name" value="HNH"/>
</dbReference>
<evidence type="ECO:0000313" key="4">
    <source>
        <dbReference type="Proteomes" id="UP000594961"/>
    </source>
</evidence>
<dbReference type="Gene3D" id="1.10.30.50">
    <property type="match status" value="1"/>
</dbReference>
<dbReference type="GO" id="GO:0008270">
    <property type="term" value="F:zinc ion binding"/>
    <property type="evidence" value="ECO:0007669"/>
    <property type="project" value="InterPro"/>
</dbReference>
<dbReference type="InterPro" id="IPR003615">
    <property type="entry name" value="HNH_nuc"/>
</dbReference>
<keyword evidence="3" id="KW-0540">Nuclease</keyword>
<keyword evidence="3" id="KW-0255">Endonuclease</keyword>
<dbReference type="GO" id="GO:0003676">
    <property type="term" value="F:nucleic acid binding"/>
    <property type="evidence" value="ECO:0007669"/>
    <property type="project" value="InterPro"/>
</dbReference>
<evidence type="ECO:0000259" key="2">
    <source>
        <dbReference type="SMART" id="SM00507"/>
    </source>
</evidence>
<accession>A0A7M1QZS8</accession>
<feature type="compositionally biased region" description="Basic residues" evidence="1">
    <location>
        <begin position="88"/>
        <end position="108"/>
    </location>
</feature>
<proteinExistence type="predicted"/>
<reference evidence="3 4" key="1">
    <citation type="submission" date="2020-10" db="EMBL/GenBank/DDBJ databases">
        <title>Trueperella pecoris sp. nov. isolated from bovine and porcine specimens.</title>
        <authorList>
            <person name="Schoenecker L."/>
            <person name="Schnydrig P."/>
            <person name="Brodard I."/>
            <person name="Thomann A."/>
            <person name="Hemphill A."/>
            <person name="Rodriguez-Campos S."/>
            <person name="Perreten V."/>
            <person name="Jores J."/>
            <person name="Kittl S."/>
        </authorList>
    </citation>
    <scope>NUCLEOTIDE SEQUENCE [LARGE SCALE GENOMIC DNA]</scope>
    <source>
        <strain evidence="3 4">19OD0592</strain>
    </source>
</reference>